<organism evidence="2 3">
    <name type="scientific">Branchiostoma belcheri</name>
    <name type="common">Amphioxus</name>
    <dbReference type="NCBI Taxonomy" id="7741"/>
    <lineage>
        <taxon>Eukaryota</taxon>
        <taxon>Metazoa</taxon>
        <taxon>Chordata</taxon>
        <taxon>Cephalochordata</taxon>
        <taxon>Leptocardii</taxon>
        <taxon>Amphioxiformes</taxon>
        <taxon>Branchiostomatidae</taxon>
        <taxon>Branchiostoma</taxon>
    </lineage>
</organism>
<dbReference type="InterPro" id="IPR001849">
    <property type="entry name" value="PH_domain"/>
</dbReference>
<evidence type="ECO:0000313" key="3">
    <source>
        <dbReference type="RefSeq" id="XP_019615888.1"/>
    </source>
</evidence>
<keyword evidence="2" id="KW-1185">Reference proteome</keyword>
<evidence type="ECO:0000259" key="1">
    <source>
        <dbReference type="PROSITE" id="PS50003"/>
    </source>
</evidence>
<accession>A0A6P4XUX2</accession>
<gene>
    <name evidence="3" type="primary">LOC109463494</name>
</gene>
<sequence length="141" mass="15939">MQKAIRFSEGQLLSLSACARADATLAGYLYKRSSDTGKWQQRWFALYQNFLFYFENDTAMRPSGLALIEGCQCERVISTKGRDSEKQLMRTEERLSKARTRRLVLRGRYDWVSSEGLGTIGTVKATARGLFSFCALVDTSA</sequence>
<protein>
    <submittedName>
        <fullName evidence="3">Ras-specific guanine nucleotide-releasing factor 1-like</fullName>
    </submittedName>
</protein>
<dbReference type="GeneID" id="109463494"/>
<dbReference type="AlphaFoldDB" id="A0A6P4XUX2"/>
<proteinExistence type="predicted"/>
<dbReference type="Pfam" id="PF00169">
    <property type="entry name" value="PH"/>
    <property type="match status" value="1"/>
</dbReference>
<dbReference type="OrthoDB" id="10254377at2759"/>
<reference evidence="3" key="1">
    <citation type="submission" date="2025-08" db="UniProtKB">
        <authorList>
            <consortium name="RefSeq"/>
        </authorList>
    </citation>
    <scope>IDENTIFICATION</scope>
    <source>
        <tissue evidence="3">Gonad</tissue>
    </source>
</reference>
<dbReference type="RefSeq" id="XP_019615888.1">
    <property type="nucleotide sequence ID" value="XM_019760329.1"/>
</dbReference>
<dbReference type="SUPFAM" id="SSF50729">
    <property type="entry name" value="PH domain-like"/>
    <property type="match status" value="1"/>
</dbReference>
<evidence type="ECO:0000313" key="2">
    <source>
        <dbReference type="Proteomes" id="UP000515135"/>
    </source>
</evidence>
<name>A0A6P4XUX2_BRABE</name>
<dbReference type="InterPro" id="IPR011993">
    <property type="entry name" value="PH-like_dom_sf"/>
</dbReference>
<dbReference type="KEGG" id="bbel:109463494"/>
<dbReference type="Proteomes" id="UP000515135">
    <property type="component" value="Unplaced"/>
</dbReference>
<dbReference type="PROSITE" id="PS50003">
    <property type="entry name" value="PH_DOMAIN"/>
    <property type="match status" value="1"/>
</dbReference>
<feature type="domain" description="PH" evidence="1">
    <location>
        <begin position="22"/>
        <end position="141"/>
    </location>
</feature>
<dbReference type="Gene3D" id="2.30.29.30">
    <property type="entry name" value="Pleckstrin-homology domain (PH domain)/Phosphotyrosine-binding domain (PTB)"/>
    <property type="match status" value="1"/>
</dbReference>